<comment type="catalytic activity">
    <reaction evidence="12">
        <text>O-phospho-L-seryl-[protein] + H2O = L-seryl-[protein] + phosphate</text>
        <dbReference type="Rhea" id="RHEA:20629"/>
        <dbReference type="Rhea" id="RHEA-COMP:9863"/>
        <dbReference type="Rhea" id="RHEA-COMP:11604"/>
        <dbReference type="ChEBI" id="CHEBI:15377"/>
        <dbReference type="ChEBI" id="CHEBI:29999"/>
        <dbReference type="ChEBI" id="CHEBI:43474"/>
        <dbReference type="ChEBI" id="CHEBI:83421"/>
        <dbReference type="EC" id="3.1.3.16"/>
    </reaction>
</comment>
<dbReference type="InterPro" id="IPR000700">
    <property type="entry name" value="PAS-assoc_C"/>
</dbReference>
<keyword evidence="11" id="KW-0464">Manganese</keyword>
<dbReference type="InterPro" id="IPR035965">
    <property type="entry name" value="PAS-like_dom_sf"/>
</dbReference>
<dbReference type="Pfam" id="PF07228">
    <property type="entry name" value="SpoIIE"/>
    <property type="match status" value="1"/>
</dbReference>
<dbReference type="SMART" id="SM00086">
    <property type="entry name" value="PAC"/>
    <property type="match status" value="1"/>
</dbReference>
<dbReference type="InterPro" id="IPR052016">
    <property type="entry name" value="Bact_Sigma-Reg"/>
</dbReference>
<proteinExistence type="predicted"/>
<keyword evidence="7" id="KW-0378">Hydrolase</keyword>
<reference evidence="18 19" key="1">
    <citation type="submission" date="2018-03" db="EMBL/GenBank/DDBJ databases">
        <title>Genomic Encyclopedia of Archaeal and Bacterial Type Strains, Phase II (KMG-II): from individual species to whole genera.</title>
        <authorList>
            <person name="Goeker M."/>
        </authorList>
    </citation>
    <scope>NUCLEOTIDE SEQUENCE [LARGE SCALE GENOMIC DNA]</scope>
    <source>
        <strain evidence="18 19">DSM 19711</strain>
    </source>
</reference>
<dbReference type="Gene3D" id="3.60.40.10">
    <property type="entry name" value="PPM-type phosphatase domain"/>
    <property type="match status" value="1"/>
</dbReference>
<dbReference type="GO" id="GO:0016301">
    <property type="term" value="F:kinase activity"/>
    <property type="evidence" value="ECO:0007669"/>
    <property type="project" value="UniProtKB-KW"/>
</dbReference>
<dbReference type="NCBIfam" id="TIGR00229">
    <property type="entry name" value="sensory_box"/>
    <property type="match status" value="1"/>
</dbReference>
<evidence type="ECO:0000256" key="3">
    <source>
        <dbReference type="ARBA" id="ARBA00022679"/>
    </source>
</evidence>
<feature type="domain" description="PAS" evidence="16">
    <location>
        <begin position="158"/>
        <end position="180"/>
    </location>
</feature>
<dbReference type="AlphaFoldDB" id="A0A2T0R001"/>
<sequence length="703" mass="75693">MVHDYPAAVMLVDTASNQIVYVNDLARQLAPDVTLPIDVEDWSRAAGLQVAAGGELVDSATPLTQVAQGDPERGRQISAALRSQATEAREALWAIGMPLLDAPPPLRARSLLILMPVRFPTAVADVTDAAVVGRAHRSVLASGLALAISDPTAEDDPLIWVSRSFEELTGYTREEVVGRNCRLLQGDDTLPADVAHLRDGIAQEQTVSKTILNYRQDGSAFYNHVVISPVFDAEGRLTHRVGVLTDVTGQVLAARELEEAHAEADRARKAQAAAEEVGRFGRLLLVLSESLTATVTVEDVAATVSDVVARELGAAGGGLLLADATQTHLDFVSMDAMPQDTDAAWSRLTWNEDAPISLAARSRQGVFYRDHHALAKAHPSITEHADVPAMGATANVPLLLGRDVVGVIFLFWNEPHVLPTAQRAALQAAARYTAQAVQRATLIAERRTAAETLQNSLLTRLPEPDHLELRARYVPAATEEHVGGDWYDAITLPDGATTLVIGDVTGHDMTAAAHMGQLRGLLRAFAFDREEPPADIVNRLDRALLGLHIDGLATLVLARIEQTEDDAQAGLRRLRWTNAGHLPPVLLLADGTTRVLDTEPEMLIGLAPDSPRSNHSEALPPGSTLLLYTDGLVEHRGRSITDGVDDLRQVLTGAKDLPLEELLDRVVDELVGDSPDDDCAMLAVRAHRQDRPRPAEAGPNRSA</sequence>
<evidence type="ECO:0000256" key="12">
    <source>
        <dbReference type="ARBA" id="ARBA00047761"/>
    </source>
</evidence>
<feature type="domain" description="PAC" evidence="17">
    <location>
        <begin position="205"/>
        <end position="259"/>
    </location>
</feature>
<dbReference type="PROSITE" id="PS50112">
    <property type="entry name" value="PAS"/>
    <property type="match status" value="1"/>
</dbReference>
<dbReference type="InterPro" id="IPR029016">
    <property type="entry name" value="GAF-like_dom_sf"/>
</dbReference>
<dbReference type="GO" id="GO:0004722">
    <property type="term" value="F:protein serine/threonine phosphatase activity"/>
    <property type="evidence" value="ECO:0007669"/>
    <property type="project" value="UniProtKB-EC"/>
</dbReference>
<evidence type="ECO:0000259" key="16">
    <source>
        <dbReference type="PROSITE" id="PS50112"/>
    </source>
</evidence>
<dbReference type="InterPro" id="IPR036457">
    <property type="entry name" value="PPM-type-like_dom_sf"/>
</dbReference>
<dbReference type="Gene3D" id="3.30.450.40">
    <property type="match status" value="1"/>
</dbReference>
<evidence type="ECO:0000259" key="17">
    <source>
        <dbReference type="PROSITE" id="PS50113"/>
    </source>
</evidence>
<organism evidence="18 19">
    <name type="scientific">Kineococcus rhizosphaerae</name>
    <dbReference type="NCBI Taxonomy" id="559628"/>
    <lineage>
        <taxon>Bacteria</taxon>
        <taxon>Bacillati</taxon>
        <taxon>Actinomycetota</taxon>
        <taxon>Actinomycetes</taxon>
        <taxon>Kineosporiales</taxon>
        <taxon>Kineosporiaceae</taxon>
        <taxon>Kineococcus</taxon>
    </lineage>
</organism>
<keyword evidence="19" id="KW-1185">Reference proteome</keyword>
<dbReference type="InterPro" id="IPR001932">
    <property type="entry name" value="PPM-type_phosphatase-like_dom"/>
</dbReference>
<evidence type="ECO:0000256" key="13">
    <source>
        <dbReference type="ARBA" id="ARBA00056274"/>
    </source>
</evidence>
<dbReference type="SUPFAM" id="SSF55785">
    <property type="entry name" value="PYP-like sensor domain (PAS domain)"/>
    <property type="match status" value="1"/>
</dbReference>
<dbReference type="CDD" id="cd00130">
    <property type="entry name" value="PAS"/>
    <property type="match status" value="1"/>
</dbReference>
<evidence type="ECO:0000256" key="7">
    <source>
        <dbReference type="ARBA" id="ARBA00022801"/>
    </source>
</evidence>
<comment type="caution">
    <text evidence="18">The sequence shown here is derived from an EMBL/GenBank/DDBJ whole genome shotgun (WGS) entry which is preliminary data.</text>
</comment>
<evidence type="ECO:0000256" key="4">
    <source>
        <dbReference type="ARBA" id="ARBA00022723"/>
    </source>
</evidence>
<keyword evidence="6" id="KW-0418">Kinase</keyword>
<gene>
    <name evidence="18" type="ORF">CLV37_111208</name>
</gene>
<keyword evidence="4" id="KW-0479">Metal-binding</keyword>
<dbReference type="PROSITE" id="PS50113">
    <property type="entry name" value="PAC"/>
    <property type="match status" value="1"/>
</dbReference>
<keyword evidence="9" id="KW-0460">Magnesium</keyword>
<keyword evidence="10" id="KW-0904">Protein phosphatase</keyword>
<dbReference type="Gene3D" id="3.30.450.20">
    <property type="entry name" value="PAS domain"/>
    <property type="match status" value="1"/>
</dbReference>
<dbReference type="PANTHER" id="PTHR43156">
    <property type="entry name" value="STAGE II SPORULATION PROTEIN E-RELATED"/>
    <property type="match status" value="1"/>
</dbReference>
<dbReference type="EMBL" id="PVZF01000011">
    <property type="protein sequence ID" value="PRY12250.1"/>
    <property type="molecule type" value="Genomic_DNA"/>
</dbReference>
<keyword evidence="8" id="KW-0067">ATP-binding</keyword>
<keyword evidence="3" id="KW-0808">Transferase</keyword>
<evidence type="ECO:0000256" key="14">
    <source>
        <dbReference type="ARBA" id="ARBA00075117"/>
    </source>
</evidence>
<dbReference type="InterPro" id="IPR000014">
    <property type="entry name" value="PAS"/>
</dbReference>
<evidence type="ECO:0000256" key="1">
    <source>
        <dbReference type="ARBA" id="ARBA00013081"/>
    </source>
</evidence>
<evidence type="ECO:0000256" key="15">
    <source>
        <dbReference type="ARBA" id="ARBA00081350"/>
    </source>
</evidence>
<evidence type="ECO:0000256" key="5">
    <source>
        <dbReference type="ARBA" id="ARBA00022741"/>
    </source>
</evidence>
<name>A0A2T0R001_9ACTN</name>
<dbReference type="Proteomes" id="UP000238083">
    <property type="component" value="Unassembled WGS sequence"/>
</dbReference>
<evidence type="ECO:0000256" key="9">
    <source>
        <dbReference type="ARBA" id="ARBA00022842"/>
    </source>
</evidence>
<dbReference type="GO" id="GO:0005524">
    <property type="term" value="F:ATP binding"/>
    <property type="evidence" value="ECO:0007669"/>
    <property type="project" value="UniProtKB-KW"/>
</dbReference>
<dbReference type="PANTHER" id="PTHR43156:SF2">
    <property type="entry name" value="STAGE II SPORULATION PROTEIN E"/>
    <property type="match status" value="1"/>
</dbReference>
<keyword evidence="5" id="KW-0547">Nucleotide-binding</keyword>
<evidence type="ECO:0000313" key="18">
    <source>
        <dbReference type="EMBL" id="PRY12250.1"/>
    </source>
</evidence>
<dbReference type="SUPFAM" id="SSF55781">
    <property type="entry name" value="GAF domain-like"/>
    <property type="match status" value="1"/>
</dbReference>
<evidence type="ECO:0000256" key="2">
    <source>
        <dbReference type="ARBA" id="ARBA00022553"/>
    </source>
</evidence>
<evidence type="ECO:0000256" key="11">
    <source>
        <dbReference type="ARBA" id="ARBA00023211"/>
    </source>
</evidence>
<dbReference type="SMART" id="SM00065">
    <property type="entry name" value="GAF"/>
    <property type="match status" value="1"/>
</dbReference>
<dbReference type="Pfam" id="PF13185">
    <property type="entry name" value="GAF_2"/>
    <property type="match status" value="1"/>
</dbReference>
<dbReference type="EC" id="3.1.3.16" evidence="1"/>
<dbReference type="SMART" id="SM00331">
    <property type="entry name" value="PP2C_SIG"/>
    <property type="match status" value="1"/>
</dbReference>
<dbReference type="InterPro" id="IPR003018">
    <property type="entry name" value="GAF"/>
</dbReference>
<dbReference type="FunFam" id="3.60.40.10:FF:000005">
    <property type="entry name" value="Serine/threonine protein phosphatase"/>
    <property type="match status" value="1"/>
</dbReference>
<evidence type="ECO:0000256" key="6">
    <source>
        <dbReference type="ARBA" id="ARBA00022777"/>
    </source>
</evidence>
<accession>A0A2T0R001</accession>
<keyword evidence="2" id="KW-0597">Phosphoprotein</keyword>
<evidence type="ECO:0000256" key="8">
    <source>
        <dbReference type="ARBA" id="ARBA00022840"/>
    </source>
</evidence>
<dbReference type="InterPro" id="IPR001610">
    <property type="entry name" value="PAC"/>
</dbReference>
<evidence type="ECO:0000256" key="10">
    <source>
        <dbReference type="ARBA" id="ARBA00022912"/>
    </source>
</evidence>
<dbReference type="Pfam" id="PF13426">
    <property type="entry name" value="PAS_9"/>
    <property type="match status" value="1"/>
</dbReference>
<comment type="function">
    <text evidence="13">Primarily acts as an independent SigF regulator that is sensitive to the osmosensory signal, mediating the cross talk of PknD with the SigF regulon. Possesses both phosphatase and kinase activities. The kinase domain functions as a classic anti-sigma factor-like kinase to phosphorylate the anti-anti-sigma factor domain at the canonical regulatory site, and the phosphatase domain antagonizes this activity.</text>
</comment>
<dbReference type="SUPFAM" id="SSF81606">
    <property type="entry name" value="PP2C-like"/>
    <property type="match status" value="1"/>
</dbReference>
<evidence type="ECO:0000313" key="19">
    <source>
        <dbReference type="Proteomes" id="UP000238083"/>
    </source>
</evidence>
<protein>
    <recommendedName>
        <fullName evidence="1">protein-serine/threonine phosphatase</fullName>
        <ecNumber evidence="1">3.1.3.16</ecNumber>
    </recommendedName>
    <alternativeName>
        <fullName evidence="15">Protein-serine/threonine phosphatase</fullName>
    </alternativeName>
    <alternativeName>
        <fullName evidence="14">Serine/threonine-protein kinase</fullName>
    </alternativeName>
</protein>
<dbReference type="GO" id="GO:0046872">
    <property type="term" value="F:metal ion binding"/>
    <property type="evidence" value="ECO:0007669"/>
    <property type="project" value="UniProtKB-KW"/>
</dbReference>